<proteinExistence type="predicted"/>
<dbReference type="Proteomes" id="UP001494672">
    <property type="component" value="Unassembled WGS sequence"/>
</dbReference>
<evidence type="ECO:0000313" key="1">
    <source>
        <dbReference type="EMBL" id="MEQ2591671.1"/>
    </source>
</evidence>
<protein>
    <submittedName>
        <fullName evidence="1">Uncharacterized protein</fullName>
    </submittedName>
</protein>
<dbReference type="RefSeq" id="WP_349092706.1">
    <property type="nucleotide sequence ID" value="NZ_JBBNGJ010000001.1"/>
</dbReference>
<dbReference type="EMBL" id="JBBNGJ010000001">
    <property type="protein sequence ID" value="MEQ2591671.1"/>
    <property type="molecule type" value="Genomic_DNA"/>
</dbReference>
<name>A0ABV1I629_9FIRM</name>
<keyword evidence="2" id="KW-1185">Reference proteome</keyword>
<reference evidence="1 2" key="1">
    <citation type="submission" date="2024-04" db="EMBL/GenBank/DDBJ databases">
        <title>Human intestinal bacterial collection.</title>
        <authorList>
            <person name="Pauvert C."/>
            <person name="Hitch T.C.A."/>
            <person name="Clavel T."/>
        </authorList>
    </citation>
    <scope>NUCLEOTIDE SEQUENCE [LARGE SCALE GENOMIC DNA]</scope>
    <source>
        <strain evidence="1 2">CLA-AA-H181</strain>
    </source>
</reference>
<gene>
    <name evidence="1" type="ORF">AAAU18_01920</name>
</gene>
<accession>A0ABV1I629</accession>
<comment type="caution">
    <text evidence="1">The sequence shown here is derived from an EMBL/GenBank/DDBJ whole genome shotgun (WGS) entry which is preliminary data.</text>
</comment>
<sequence>MKRVYTELENYIEGLSEEERVRFVTEFHDMFDSGTADYDDEHITALYVMKYARAYGFQFSRAYTDIFADMNNPESIKAVSIGCGTGIDYWGMSYAARVLGEAPESKLDYTGIDPVCWPYRITEAADMPEQDMVRYNEITSGIHDEKGSGHPDLFHEPADEIKSCTDFNEYLGYMENRPGEPLSDIYFFPHSTKEVCIHTVPNEVEDRSLYNTYQAMSRFAHIIHSRIKDKPVYVAFTYRQVPTDDGVCREQNESYDIRYGTYLRTCLIERGMNVELLQPMHCEQRYGHDLEICESPESNRGCYFTYDEFHSYVGAPDTPDKIWLFGRDDDDSFDSIFYGSKKICDRDRWNELTNVSDKIHNYPMDSTNGICYQVFKITRGNADNRELTDKNLVLDILEETMRGFTFWSGFSQDIYKFAKNMYMYPWTVHEKAIKLIADTTGYVPDSVRGLQEVFSIDNIFKGLIADGCIEQFEEADGRLRYGITPNGENCGLYDKDGRIMAKSFARRMIFANMICGRYVKFEGIKKQITMEDTRGILKL</sequence>
<evidence type="ECO:0000313" key="2">
    <source>
        <dbReference type="Proteomes" id="UP001494672"/>
    </source>
</evidence>
<organism evidence="1 2">
    <name type="scientific">Coprococcus aceti</name>
    <dbReference type="NCBI Taxonomy" id="2981786"/>
    <lineage>
        <taxon>Bacteria</taxon>
        <taxon>Bacillati</taxon>
        <taxon>Bacillota</taxon>
        <taxon>Clostridia</taxon>
        <taxon>Lachnospirales</taxon>
        <taxon>Lachnospiraceae</taxon>
        <taxon>Coprococcus</taxon>
    </lineage>
</organism>